<evidence type="ECO:0000313" key="3">
    <source>
        <dbReference type="EMBL" id="KAI2666412.1"/>
    </source>
</evidence>
<protein>
    <submittedName>
        <fullName evidence="3">Dynein axonemal intermediate chain 1</fullName>
    </submittedName>
</protein>
<evidence type="ECO:0000256" key="2">
    <source>
        <dbReference type="SAM" id="Phobius"/>
    </source>
</evidence>
<dbReference type="EMBL" id="JACTAM010000003">
    <property type="protein sequence ID" value="KAI2666412.1"/>
    <property type="molecule type" value="Genomic_DNA"/>
</dbReference>
<gene>
    <name evidence="3" type="ORF">H4Q32_010273</name>
</gene>
<organism evidence="3 4">
    <name type="scientific">Labeo rohita</name>
    <name type="common">Indian major carp</name>
    <name type="synonym">Cyprinus rohita</name>
    <dbReference type="NCBI Taxonomy" id="84645"/>
    <lineage>
        <taxon>Eukaryota</taxon>
        <taxon>Metazoa</taxon>
        <taxon>Chordata</taxon>
        <taxon>Craniata</taxon>
        <taxon>Vertebrata</taxon>
        <taxon>Euteleostomi</taxon>
        <taxon>Actinopterygii</taxon>
        <taxon>Neopterygii</taxon>
        <taxon>Teleostei</taxon>
        <taxon>Ostariophysi</taxon>
        <taxon>Cypriniformes</taxon>
        <taxon>Cyprinidae</taxon>
        <taxon>Labeoninae</taxon>
        <taxon>Labeonini</taxon>
        <taxon>Labeo</taxon>
    </lineage>
</organism>
<feature type="compositionally biased region" description="Low complexity" evidence="1">
    <location>
        <begin position="173"/>
        <end position="186"/>
    </location>
</feature>
<evidence type="ECO:0000256" key="1">
    <source>
        <dbReference type="SAM" id="MobiDB-lite"/>
    </source>
</evidence>
<accession>A0ABQ8MUB3</accession>
<comment type="caution">
    <text evidence="3">The sequence shown here is derived from an EMBL/GenBank/DDBJ whole genome shotgun (WGS) entry which is preliminary data.</text>
</comment>
<feature type="region of interest" description="Disordered" evidence="1">
    <location>
        <begin position="211"/>
        <end position="261"/>
    </location>
</feature>
<feature type="region of interest" description="Disordered" evidence="1">
    <location>
        <begin position="13"/>
        <end position="34"/>
    </location>
</feature>
<keyword evidence="4" id="KW-1185">Reference proteome</keyword>
<keyword evidence="2" id="KW-1133">Transmembrane helix</keyword>
<feature type="region of interest" description="Disordered" evidence="1">
    <location>
        <begin position="169"/>
        <end position="198"/>
    </location>
</feature>
<feature type="transmembrane region" description="Helical" evidence="2">
    <location>
        <begin position="68"/>
        <end position="91"/>
    </location>
</feature>
<dbReference type="Proteomes" id="UP000830375">
    <property type="component" value="Unassembled WGS sequence"/>
</dbReference>
<keyword evidence="2" id="KW-0472">Membrane</keyword>
<name>A0ABQ8MUB3_LABRO</name>
<reference evidence="3 4" key="1">
    <citation type="submission" date="2022-01" db="EMBL/GenBank/DDBJ databases">
        <title>A high-quality chromosome-level genome assembly of rohu carp, Labeo rohita.</title>
        <authorList>
            <person name="Arick M.A. II"/>
            <person name="Hsu C.-Y."/>
            <person name="Magbanua Z."/>
            <person name="Pechanova O."/>
            <person name="Grover C."/>
            <person name="Miller E."/>
            <person name="Thrash A."/>
            <person name="Ezzel L."/>
            <person name="Alam S."/>
            <person name="Benzie J."/>
            <person name="Hamilton M."/>
            <person name="Karsi A."/>
            <person name="Lawrence M.L."/>
            <person name="Peterson D.G."/>
        </authorList>
    </citation>
    <scope>NUCLEOTIDE SEQUENCE [LARGE SCALE GENOMIC DNA]</scope>
    <source>
        <strain evidence="4">BAU-BD-2019</strain>
        <tissue evidence="3">Blood</tissue>
    </source>
</reference>
<keyword evidence="2" id="KW-0812">Transmembrane</keyword>
<evidence type="ECO:0000313" key="4">
    <source>
        <dbReference type="Proteomes" id="UP000830375"/>
    </source>
</evidence>
<feature type="compositionally biased region" description="Polar residues" evidence="1">
    <location>
        <begin position="252"/>
        <end position="261"/>
    </location>
</feature>
<proteinExistence type="predicted"/>
<sequence length="261" mass="29237">MIKNEKKEKYVLSNLHGDRKPSKKPNLQTQPSDETRREFGCRLLLSRTCGVLIDLIAATDTVMDSTALLSVVGGAFLLSIILVASLCTYCWGHKQPNPVLGFGIPYRHMRPIRTMPELDLTRIPTGSQASYVNQKGEEGITIHVNHHESEDEPCDPPLSEYIVVLPDLPMPHSQSRAPSRASSLSSGDQYINVKDEKDDNVPEVIFDYVMHTDESDSDIPDYENYQNSPGHRKESYSLSRGSQSSDERDSSDYVNTDPNLQ</sequence>